<dbReference type="EMBL" id="VZTF01001132">
    <property type="protein sequence ID" value="NXB00514.1"/>
    <property type="molecule type" value="Genomic_DNA"/>
</dbReference>
<gene>
    <name evidence="1" type="primary">Casc1</name>
    <name evidence="1" type="ORF">CNELOR_R08789</name>
</gene>
<organism evidence="1 2">
    <name type="scientific">Cnemophilus loriae</name>
    <name type="common">Loria's bird-of-paradise</name>
    <dbReference type="NCBI Taxonomy" id="254448"/>
    <lineage>
        <taxon>Eukaryota</taxon>
        <taxon>Metazoa</taxon>
        <taxon>Chordata</taxon>
        <taxon>Craniata</taxon>
        <taxon>Vertebrata</taxon>
        <taxon>Euteleostomi</taxon>
        <taxon>Archelosauria</taxon>
        <taxon>Archosauria</taxon>
        <taxon>Dinosauria</taxon>
        <taxon>Saurischia</taxon>
        <taxon>Theropoda</taxon>
        <taxon>Coelurosauria</taxon>
        <taxon>Aves</taxon>
        <taxon>Neognathae</taxon>
        <taxon>Neoaves</taxon>
        <taxon>Telluraves</taxon>
        <taxon>Australaves</taxon>
        <taxon>Passeriformes</taxon>
        <taxon>Corvoidea</taxon>
        <taxon>Corvidae</taxon>
        <taxon>Cnemophilus</taxon>
    </lineage>
</organism>
<dbReference type="GO" id="GO:0008017">
    <property type="term" value="F:microtubule binding"/>
    <property type="evidence" value="ECO:0007669"/>
    <property type="project" value="TreeGrafter"/>
</dbReference>
<name>A0A7K8ACR9_9CORV</name>
<evidence type="ECO:0000313" key="2">
    <source>
        <dbReference type="Proteomes" id="UP000517678"/>
    </source>
</evidence>
<dbReference type="GO" id="GO:0048487">
    <property type="term" value="F:beta-tubulin binding"/>
    <property type="evidence" value="ECO:0007669"/>
    <property type="project" value="TreeGrafter"/>
</dbReference>
<dbReference type="PANTHER" id="PTHR20929">
    <property type="entry name" value="LUNG ADENOMA SUSCEPTIBILITY 1-RELATED"/>
    <property type="match status" value="1"/>
</dbReference>
<dbReference type="GO" id="GO:0005930">
    <property type="term" value="C:axoneme"/>
    <property type="evidence" value="ECO:0007669"/>
    <property type="project" value="TreeGrafter"/>
</dbReference>
<keyword evidence="2" id="KW-1185">Reference proteome</keyword>
<evidence type="ECO:0000313" key="1">
    <source>
        <dbReference type="EMBL" id="NXB00514.1"/>
    </source>
</evidence>
<accession>A0A7K8ACR9</accession>
<reference evidence="1 2" key="1">
    <citation type="submission" date="2019-09" db="EMBL/GenBank/DDBJ databases">
        <title>Bird 10,000 Genomes (B10K) Project - Family phase.</title>
        <authorList>
            <person name="Zhang G."/>
        </authorList>
    </citation>
    <scope>NUCLEOTIDE SEQUENCE [LARGE SCALE GENOMIC DNA]</scope>
    <source>
        <strain evidence="1">B10K-DU-029-38</strain>
        <tissue evidence="1">Muscle</tissue>
    </source>
</reference>
<dbReference type="AlphaFoldDB" id="A0A7K8ACR9"/>
<dbReference type="InterPro" id="IPR023247">
    <property type="entry name" value="IC97/Dnai7-like"/>
</dbReference>
<dbReference type="PANTHER" id="PTHR20929:SF11">
    <property type="entry name" value="DYNEIN AXONEMAL INTERMEDIATE CHAIN 7"/>
    <property type="match status" value="1"/>
</dbReference>
<sequence length="309" mass="34683">LPKLLDIGLEVYPYCPGEAEDGTQAAVQITLRLPDNVIYFKVPVVARWDPAGQQWRTDGISSITYETEGKSITFGMGAFYTVALLQDAHLNLPYQAWELQPTGVDEGLFTVTAVFATIRIQIKDNQCMLSSVVVEEEEVLSHITGKWMSPFALREALKRAGVNIFPAEYSHKYVPVPTKVSAREFPVGFSPCFSLRSPFPALGPAVLLHLTVYFFLQQVSEHLKAGSAKAKDWSLYMFNGEKVQNLKLTETSEAFSEELEEESEFHSTLYHMLKDFASQEAMDKVERAGFLFIDSVYQLLLATRVLAYS</sequence>
<feature type="non-terminal residue" evidence="1">
    <location>
        <position position="309"/>
    </location>
</feature>
<comment type="caution">
    <text evidence="1">The sequence shown here is derived from an EMBL/GenBank/DDBJ whole genome shotgun (WGS) entry which is preliminary data.</text>
</comment>
<dbReference type="PRINTS" id="PR02043">
    <property type="entry name" value="CANCERSCCP1"/>
</dbReference>
<feature type="non-terminal residue" evidence="1">
    <location>
        <position position="1"/>
    </location>
</feature>
<dbReference type="Proteomes" id="UP000517678">
    <property type="component" value="Unassembled WGS sequence"/>
</dbReference>
<protein>
    <submittedName>
        <fullName evidence="1">CASC1 protein</fullName>
    </submittedName>
</protein>
<proteinExistence type="predicted"/>